<comment type="similarity">
    <text evidence="1">Belongs to the acyl coenzyme A hydrolase family.</text>
</comment>
<dbReference type="GO" id="GO:0005829">
    <property type="term" value="C:cytosol"/>
    <property type="evidence" value="ECO:0007669"/>
    <property type="project" value="TreeGrafter"/>
</dbReference>
<dbReference type="Gene3D" id="3.10.129.10">
    <property type="entry name" value="Hotdog Thioesterase"/>
    <property type="match status" value="1"/>
</dbReference>
<dbReference type="Pfam" id="PF03061">
    <property type="entry name" value="4HBT"/>
    <property type="match status" value="1"/>
</dbReference>
<organism evidence="5 6">
    <name type="scientific">Pikeienuella piscinae</name>
    <dbReference type="NCBI Taxonomy" id="2748098"/>
    <lineage>
        <taxon>Bacteria</taxon>
        <taxon>Pseudomonadati</taxon>
        <taxon>Pseudomonadota</taxon>
        <taxon>Alphaproteobacteria</taxon>
        <taxon>Rhodobacterales</taxon>
        <taxon>Paracoccaceae</taxon>
        <taxon>Pikeienuella</taxon>
    </lineage>
</organism>
<dbReference type="CDD" id="cd03442">
    <property type="entry name" value="BFIT_BACH"/>
    <property type="match status" value="1"/>
</dbReference>
<dbReference type="GO" id="GO:0009062">
    <property type="term" value="P:fatty acid catabolic process"/>
    <property type="evidence" value="ECO:0007669"/>
    <property type="project" value="TreeGrafter"/>
</dbReference>
<evidence type="ECO:0000259" key="4">
    <source>
        <dbReference type="PROSITE" id="PS51770"/>
    </source>
</evidence>
<dbReference type="AlphaFoldDB" id="A0A7M3T5S9"/>
<dbReference type="InterPro" id="IPR006683">
    <property type="entry name" value="Thioestr_dom"/>
</dbReference>
<gene>
    <name evidence="5" type="ORF">G5B40_19085</name>
</gene>
<dbReference type="RefSeq" id="WP_165102160.1">
    <property type="nucleotide sequence ID" value="NZ_CP049056.1"/>
</dbReference>
<keyword evidence="2 3" id="KW-0378">Hydrolase</keyword>
<evidence type="ECO:0000256" key="2">
    <source>
        <dbReference type="ARBA" id="ARBA00022801"/>
    </source>
</evidence>
<dbReference type="InterPro" id="IPR029069">
    <property type="entry name" value="HotDog_dom_sf"/>
</dbReference>
<dbReference type="EMBL" id="CP049056">
    <property type="protein sequence ID" value="QIE57360.1"/>
    <property type="molecule type" value="Genomic_DNA"/>
</dbReference>
<evidence type="ECO:0000313" key="5">
    <source>
        <dbReference type="EMBL" id="QIE57360.1"/>
    </source>
</evidence>
<dbReference type="PANTHER" id="PTHR11049:SF5">
    <property type="entry name" value="ACYL-COA THIOESTER HYDROLASE YCIA"/>
    <property type="match status" value="1"/>
</dbReference>
<evidence type="ECO:0000256" key="1">
    <source>
        <dbReference type="ARBA" id="ARBA00010458"/>
    </source>
</evidence>
<proteinExistence type="inferred from homology"/>
<dbReference type="Proteomes" id="UP000503336">
    <property type="component" value="Chromosome"/>
</dbReference>
<reference evidence="5 6" key="1">
    <citation type="submission" date="2020-02" db="EMBL/GenBank/DDBJ databases">
        <title>complete genome sequence of Rhodobacteraceae bacterium.</title>
        <authorList>
            <person name="Park J."/>
            <person name="Kim Y.-S."/>
            <person name="Kim K.-H."/>
        </authorList>
    </citation>
    <scope>NUCLEOTIDE SEQUENCE [LARGE SCALE GENOMIC DNA]</scope>
    <source>
        <strain evidence="5 6">RR4-56</strain>
    </source>
</reference>
<dbReference type="KEGG" id="hdh:G5B40_19085"/>
<evidence type="ECO:0000313" key="6">
    <source>
        <dbReference type="Proteomes" id="UP000503336"/>
    </source>
</evidence>
<dbReference type="GO" id="GO:0006637">
    <property type="term" value="P:acyl-CoA metabolic process"/>
    <property type="evidence" value="ECO:0007669"/>
    <property type="project" value="TreeGrafter"/>
</dbReference>
<evidence type="ECO:0000256" key="3">
    <source>
        <dbReference type="PROSITE-ProRule" id="PRU01106"/>
    </source>
</evidence>
<dbReference type="PANTHER" id="PTHR11049">
    <property type="entry name" value="ACYL COENZYME A THIOESTER HYDROLASE"/>
    <property type="match status" value="1"/>
</dbReference>
<dbReference type="InterPro" id="IPR040170">
    <property type="entry name" value="Cytosol_ACT"/>
</dbReference>
<dbReference type="PROSITE" id="PS51770">
    <property type="entry name" value="HOTDOG_ACOT"/>
    <property type="match status" value="1"/>
</dbReference>
<dbReference type="GO" id="GO:0052816">
    <property type="term" value="F:long-chain fatty acyl-CoA hydrolase activity"/>
    <property type="evidence" value="ECO:0007669"/>
    <property type="project" value="TreeGrafter"/>
</dbReference>
<name>A0A7M3T5S9_9RHOB</name>
<dbReference type="InterPro" id="IPR033120">
    <property type="entry name" value="HOTDOG_ACOT"/>
</dbReference>
<protein>
    <submittedName>
        <fullName evidence="5">Acyl-CoA thioesterase</fullName>
    </submittedName>
</protein>
<sequence>MPTPTPGPRPGAALQTIAMPADTNANGDIFGGWLMGQMDLGASVLARSLAGGRVATVAVSEMRFHHPVRVGDVVSIFPTVAELGRTSMTLDVEVRIFNAENGDERRVAETRMIFVAIDRDGKPRPLPVD</sequence>
<keyword evidence="6" id="KW-1185">Reference proteome</keyword>
<accession>A0A7M3T5S9</accession>
<feature type="domain" description="HotDog ACOT-type" evidence="4">
    <location>
        <begin position="8"/>
        <end position="120"/>
    </location>
</feature>
<dbReference type="SUPFAM" id="SSF54637">
    <property type="entry name" value="Thioesterase/thiol ester dehydrase-isomerase"/>
    <property type="match status" value="1"/>
</dbReference>